<evidence type="ECO:0000256" key="7">
    <source>
        <dbReference type="ARBA" id="ARBA00023277"/>
    </source>
</evidence>
<dbReference type="UniPathway" id="UPA00696"/>
<dbReference type="InterPro" id="IPR019800">
    <property type="entry name" value="Glyco_hydro_3_AS"/>
</dbReference>
<evidence type="ECO:0000256" key="9">
    <source>
        <dbReference type="ARBA" id="ARBA00023326"/>
    </source>
</evidence>
<dbReference type="SMART" id="SM01217">
    <property type="entry name" value="Fn3_like"/>
    <property type="match status" value="1"/>
</dbReference>
<reference evidence="12 13" key="1">
    <citation type="submission" date="2017-11" db="EMBL/GenBank/DDBJ databases">
        <title>Comparative genomics of Botrytis spp.</title>
        <authorList>
            <person name="Valero-Jimenez C.A."/>
            <person name="Tapia P."/>
            <person name="Veloso J."/>
            <person name="Silva-Moreno E."/>
            <person name="Staats M."/>
            <person name="Valdes J.H."/>
            <person name="Van Kan J.A.L."/>
        </authorList>
    </citation>
    <scope>NUCLEOTIDE SEQUENCE [LARGE SCALE GENOMIC DNA]</scope>
    <source>
        <strain evidence="12 13">MUCL2830</strain>
    </source>
</reference>
<dbReference type="InterPro" id="IPR013783">
    <property type="entry name" value="Ig-like_fold"/>
</dbReference>
<dbReference type="FunFam" id="3.20.20.300:FF:000006">
    <property type="entry name" value="Beta-glucosidase H"/>
    <property type="match status" value="1"/>
</dbReference>
<comment type="caution">
    <text evidence="12">The sequence shown here is derived from an EMBL/GenBank/DDBJ whole genome shotgun (WGS) entry which is preliminary data.</text>
</comment>
<dbReference type="InterPro" id="IPR001764">
    <property type="entry name" value="Glyco_hydro_3_N"/>
</dbReference>
<evidence type="ECO:0000256" key="6">
    <source>
        <dbReference type="ARBA" id="ARBA00023180"/>
    </source>
</evidence>
<dbReference type="Gene3D" id="2.60.40.10">
    <property type="entry name" value="Immunoglobulins"/>
    <property type="match status" value="1"/>
</dbReference>
<dbReference type="Pfam" id="PF14310">
    <property type="entry name" value="Fn3-like"/>
    <property type="match status" value="1"/>
</dbReference>
<evidence type="ECO:0000256" key="3">
    <source>
        <dbReference type="ARBA" id="ARBA00005336"/>
    </source>
</evidence>
<dbReference type="PANTHER" id="PTHR42715">
    <property type="entry name" value="BETA-GLUCOSIDASE"/>
    <property type="match status" value="1"/>
</dbReference>
<dbReference type="PANTHER" id="PTHR42715:SF27">
    <property type="entry name" value="BETA-GLUCOSIDASE-RELATED"/>
    <property type="match status" value="1"/>
</dbReference>
<dbReference type="Pfam" id="PF01915">
    <property type="entry name" value="Glyco_hydro_3_C"/>
    <property type="match status" value="1"/>
</dbReference>
<evidence type="ECO:0000256" key="5">
    <source>
        <dbReference type="ARBA" id="ARBA00023001"/>
    </source>
</evidence>
<dbReference type="PROSITE" id="PS00775">
    <property type="entry name" value="GLYCOSYL_HYDROL_F3"/>
    <property type="match status" value="1"/>
</dbReference>
<dbReference type="OrthoDB" id="47059at2759"/>
<organism evidence="12 13">
    <name type="scientific">Botryotinia calthae</name>
    <dbReference type="NCBI Taxonomy" id="38488"/>
    <lineage>
        <taxon>Eukaryota</taxon>
        <taxon>Fungi</taxon>
        <taxon>Dikarya</taxon>
        <taxon>Ascomycota</taxon>
        <taxon>Pezizomycotina</taxon>
        <taxon>Leotiomycetes</taxon>
        <taxon>Helotiales</taxon>
        <taxon>Sclerotiniaceae</taxon>
        <taxon>Botryotinia</taxon>
    </lineage>
</organism>
<dbReference type="InterPro" id="IPR017853">
    <property type="entry name" value="GH"/>
</dbReference>
<evidence type="ECO:0000313" key="13">
    <source>
        <dbReference type="Proteomes" id="UP000297299"/>
    </source>
</evidence>
<dbReference type="InterPro" id="IPR026891">
    <property type="entry name" value="Fn3-like"/>
</dbReference>
<evidence type="ECO:0000256" key="4">
    <source>
        <dbReference type="ARBA" id="ARBA00022801"/>
    </source>
</evidence>
<gene>
    <name evidence="12" type="ORF">BOTCAL_0316g00040</name>
</gene>
<protein>
    <recommendedName>
        <fullName evidence="10">beta-glucosidase</fullName>
        <ecNumber evidence="10">3.2.1.21</ecNumber>
    </recommendedName>
</protein>
<dbReference type="GO" id="GO:0030245">
    <property type="term" value="P:cellulose catabolic process"/>
    <property type="evidence" value="ECO:0007669"/>
    <property type="project" value="UniProtKB-UniPathway"/>
</dbReference>
<name>A0A4Y8CTS7_9HELO</name>
<keyword evidence="13" id="KW-1185">Reference proteome</keyword>
<keyword evidence="7 10" id="KW-0119">Carbohydrate metabolism</keyword>
<dbReference type="InterPro" id="IPR036881">
    <property type="entry name" value="Glyco_hydro_3_C_sf"/>
</dbReference>
<evidence type="ECO:0000256" key="8">
    <source>
        <dbReference type="ARBA" id="ARBA00023295"/>
    </source>
</evidence>
<keyword evidence="5" id="KW-0136">Cellulose degradation</keyword>
<dbReference type="GO" id="GO:0008422">
    <property type="term" value="F:beta-glucosidase activity"/>
    <property type="evidence" value="ECO:0007669"/>
    <property type="project" value="UniProtKB-EC"/>
</dbReference>
<evidence type="ECO:0000313" key="12">
    <source>
        <dbReference type="EMBL" id="TEY46324.1"/>
    </source>
</evidence>
<dbReference type="STRING" id="38488.A0A4Y8CTS7"/>
<dbReference type="SUPFAM" id="SSF51445">
    <property type="entry name" value="(Trans)glycosidases"/>
    <property type="match status" value="1"/>
</dbReference>
<keyword evidence="9 10" id="KW-0624">Polysaccharide degradation</keyword>
<dbReference type="EC" id="3.2.1.21" evidence="10"/>
<dbReference type="SMART" id="SM00758">
    <property type="entry name" value="PA14"/>
    <property type="match status" value="1"/>
</dbReference>
<dbReference type="Proteomes" id="UP000297299">
    <property type="component" value="Unassembled WGS sequence"/>
</dbReference>
<dbReference type="Pfam" id="PF00933">
    <property type="entry name" value="Glyco_hydro_3"/>
    <property type="match status" value="1"/>
</dbReference>
<evidence type="ECO:0000256" key="10">
    <source>
        <dbReference type="RuleBase" id="RU361161"/>
    </source>
</evidence>
<comment type="similarity">
    <text evidence="3 10">Belongs to the glycosyl hydrolase 3 family.</text>
</comment>
<dbReference type="InterPro" id="IPR050288">
    <property type="entry name" value="Cellulose_deg_GH3"/>
</dbReference>
<dbReference type="Gene3D" id="2.60.120.260">
    <property type="entry name" value="Galactose-binding domain-like"/>
    <property type="match status" value="1"/>
</dbReference>
<dbReference type="InterPro" id="IPR011658">
    <property type="entry name" value="PA14_dom"/>
</dbReference>
<comment type="pathway">
    <text evidence="2 10">Glycan metabolism; cellulose degradation.</text>
</comment>
<dbReference type="InterPro" id="IPR036962">
    <property type="entry name" value="Glyco_hydro_3_N_sf"/>
</dbReference>
<dbReference type="AlphaFoldDB" id="A0A4Y8CTS7"/>
<proteinExistence type="inferred from homology"/>
<sequence length="833" mass="91594">MTNRFDVEDVLSKLNNVEKVSLLAGGDWWHTAAIPKHNVPSIRVSDGPNGVRGTRFFNGITAACFPCGTALAATWDTKLLHRAGVLMGEEAKAKGVHVILGPTINMQRSPLGGRGFESFSEDPVLSGLGAAALVNGIQETGVQATIKHFVCNDQEHNRNGVNVIITERALREIYLLPFQLVVRDSKPALFMSAYNKINGTHVSENPRILKDILRGEWGWSGCVMSDWWGTYSTTGAINACLDLEMPGSTKWRGPMLIQAVSTGKVPQHILDERARNVLNTVNRAADANVPENAEEKTADTPETAALLREIAGDSIVLMKNEGSVLPFRKDKKTFIVGPNAKVATFHGGGSASLAAYYAVTPFDGISQQLESAPSYTVGAYAHKDLPLLDLALKTDKGERGISFRAYNEPPTTEDRELADEIILTKTELLMMDYYCSKLKNELWWADVEGYMTAEEDCDFEFGLGVYGTANLYVDGKLVIDNTTKQTRGSMFFSCGTVEERGVVSLKKGQTYHLKIEFASSPTCKLDKGNNVLFGPGAIRLGGAKIIDADEEIARAAELAKEADQVIICAGLNSDWEGEGADREIFGLPLHMNKLISTLTPLNPNTVVVIQSGTPVALPFLSTTPALLQAWYGGNETGNAIADVIFGKINPSAKLPLSFPKRIEDNPAFLSFRSERGRVIYGEDIYMGYRWYEALNLPVLFPFGHGLSYTTFAISDLNIEKIDKKIKVSVKVKNTGEVSGAEVVQVYIQQQNPSIRRPNKELKGFEKVFLKAGEEKRVEVEIEVKYAAAFWDVVREAWVVEKDVYDVLVGNTSELTGELKATFEVERTEWWNGL</sequence>
<keyword evidence="6" id="KW-0325">Glycoprotein</keyword>
<dbReference type="Pfam" id="PF07691">
    <property type="entry name" value="PA14"/>
    <property type="match status" value="1"/>
</dbReference>
<dbReference type="SUPFAM" id="SSF52279">
    <property type="entry name" value="Beta-D-glucan exohydrolase, C-terminal domain"/>
    <property type="match status" value="1"/>
</dbReference>
<dbReference type="Gene3D" id="3.40.50.1700">
    <property type="entry name" value="Glycoside hydrolase family 3 C-terminal domain"/>
    <property type="match status" value="1"/>
</dbReference>
<dbReference type="Gene3D" id="3.20.20.300">
    <property type="entry name" value="Glycoside hydrolase, family 3, N-terminal domain"/>
    <property type="match status" value="1"/>
</dbReference>
<keyword evidence="8 10" id="KW-0326">Glycosidase</keyword>
<evidence type="ECO:0000256" key="1">
    <source>
        <dbReference type="ARBA" id="ARBA00000448"/>
    </source>
</evidence>
<comment type="catalytic activity">
    <reaction evidence="1 10">
        <text>Hydrolysis of terminal, non-reducing beta-D-glucosyl residues with release of beta-D-glucose.</text>
        <dbReference type="EC" id="3.2.1.21"/>
    </reaction>
</comment>
<feature type="domain" description="PA14" evidence="11">
    <location>
        <begin position="396"/>
        <end position="556"/>
    </location>
</feature>
<dbReference type="PRINTS" id="PR00133">
    <property type="entry name" value="GLHYDRLASE3"/>
</dbReference>
<dbReference type="InterPro" id="IPR037524">
    <property type="entry name" value="PA14/GLEYA"/>
</dbReference>
<dbReference type="PROSITE" id="PS51820">
    <property type="entry name" value="PA14"/>
    <property type="match status" value="1"/>
</dbReference>
<evidence type="ECO:0000259" key="11">
    <source>
        <dbReference type="PROSITE" id="PS51820"/>
    </source>
</evidence>
<keyword evidence="4 10" id="KW-0378">Hydrolase</keyword>
<evidence type="ECO:0000256" key="2">
    <source>
        <dbReference type="ARBA" id="ARBA00004987"/>
    </source>
</evidence>
<dbReference type="InterPro" id="IPR002772">
    <property type="entry name" value="Glyco_hydro_3_C"/>
</dbReference>
<accession>A0A4Y8CTS7</accession>
<dbReference type="EMBL" id="PHWZ01000315">
    <property type="protein sequence ID" value="TEY46324.1"/>
    <property type="molecule type" value="Genomic_DNA"/>
</dbReference>
<dbReference type="FunFam" id="2.60.40.10:FF:000495">
    <property type="entry name" value="Periplasmic beta-glucosidase"/>
    <property type="match status" value="1"/>
</dbReference>